<sequence length="284" mass="32782">MEHTGSHTAAEMLEIQRLRDNVKTIYTLLLQLPVMHGYAYRPQTEQASGPGRPRYLLSAEQLSCLRSEFNSWSQIAADLGVSRQTIYNRRRELGFSIAFENFTTISNADLDTVVTEELEAFPRTGETNVIAGLRQHGFSRCVIYLNVNNNNRAATVFSCFQRATTQWGHPSRLRADNGGENVAVGDYMVWFRGENRGSFLTGPRVRNTRIERLWRDVVESVVTIFTSLFMFMESHRILDPGNEIDMYALHYVFLPRVQRLLDRFVQRFNMHSVSTEHNRTPRQL</sequence>
<gene>
    <name evidence="2" type="ORF">PLOB_00018321</name>
</gene>
<name>A0ABN8RB56_9CNID</name>
<accession>A0ABN8RB56</accession>
<proteinExistence type="predicted"/>
<dbReference type="Pfam" id="PF24764">
    <property type="entry name" value="rva_4"/>
    <property type="match status" value="1"/>
</dbReference>
<dbReference type="EMBL" id="CALNXK010000215">
    <property type="protein sequence ID" value="CAH3176630.1"/>
    <property type="molecule type" value="Genomic_DNA"/>
</dbReference>
<evidence type="ECO:0000313" key="3">
    <source>
        <dbReference type="Proteomes" id="UP001159405"/>
    </source>
</evidence>
<evidence type="ECO:0000313" key="2">
    <source>
        <dbReference type="EMBL" id="CAH3176630.1"/>
    </source>
</evidence>
<dbReference type="Proteomes" id="UP001159405">
    <property type="component" value="Unassembled WGS sequence"/>
</dbReference>
<reference evidence="2 3" key="1">
    <citation type="submission" date="2022-05" db="EMBL/GenBank/DDBJ databases">
        <authorList>
            <consortium name="Genoscope - CEA"/>
            <person name="William W."/>
        </authorList>
    </citation>
    <scope>NUCLEOTIDE SEQUENCE [LARGE SCALE GENOMIC DNA]</scope>
</reference>
<dbReference type="PANTHER" id="PTHR46791:SF5">
    <property type="entry name" value="CLR5 DOMAIN-CONTAINING PROTEIN-RELATED"/>
    <property type="match status" value="1"/>
</dbReference>
<dbReference type="SUPFAM" id="SSF53098">
    <property type="entry name" value="Ribonuclease H-like"/>
    <property type="match status" value="1"/>
</dbReference>
<comment type="caution">
    <text evidence="2">The sequence shown here is derived from an EMBL/GenBank/DDBJ whole genome shotgun (WGS) entry which is preliminary data.</text>
</comment>
<evidence type="ECO:0000259" key="1">
    <source>
        <dbReference type="Pfam" id="PF24764"/>
    </source>
</evidence>
<protein>
    <recommendedName>
        <fullName evidence="1">Integrase core domain-containing protein</fullName>
    </recommendedName>
</protein>
<dbReference type="InterPro" id="IPR012337">
    <property type="entry name" value="RNaseH-like_sf"/>
</dbReference>
<organism evidence="2 3">
    <name type="scientific">Porites lobata</name>
    <dbReference type="NCBI Taxonomy" id="104759"/>
    <lineage>
        <taxon>Eukaryota</taxon>
        <taxon>Metazoa</taxon>
        <taxon>Cnidaria</taxon>
        <taxon>Anthozoa</taxon>
        <taxon>Hexacorallia</taxon>
        <taxon>Scleractinia</taxon>
        <taxon>Fungiina</taxon>
        <taxon>Poritidae</taxon>
        <taxon>Porites</taxon>
    </lineage>
</organism>
<dbReference type="InterPro" id="IPR058913">
    <property type="entry name" value="Integrase_dom_put"/>
</dbReference>
<dbReference type="PANTHER" id="PTHR46791">
    <property type="entry name" value="EXPRESSED PROTEIN"/>
    <property type="match status" value="1"/>
</dbReference>
<keyword evidence="3" id="KW-1185">Reference proteome</keyword>
<feature type="domain" description="Integrase core" evidence="1">
    <location>
        <begin position="136"/>
        <end position="284"/>
    </location>
</feature>